<dbReference type="InterPro" id="IPR022171">
    <property type="entry name" value="PPE_C"/>
</dbReference>
<evidence type="ECO:0000313" key="6">
    <source>
        <dbReference type="EMBL" id="MBS9534841.1"/>
    </source>
</evidence>
<dbReference type="InterPro" id="IPR038332">
    <property type="entry name" value="PPE_sf"/>
</dbReference>
<keyword evidence="7" id="KW-1185">Reference proteome</keyword>
<evidence type="ECO:0000256" key="2">
    <source>
        <dbReference type="SAM" id="MobiDB-lite"/>
    </source>
</evidence>
<dbReference type="Pfam" id="PF00823">
    <property type="entry name" value="PPE"/>
    <property type="match status" value="1"/>
</dbReference>
<reference evidence="6 7" key="1">
    <citation type="submission" date="2021-05" db="EMBL/GenBank/DDBJ databases">
        <title>Mycobacterium acidophilum sp. nov., an extremely acid-tolerant member of the genus Mycobacterium.</title>
        <authorList>
            <person name="Xia J."/>
        </authorList>
    </citation>
    <scope>NUCLEOTIDE SEQUENCE [LARGE SCALE GENOMIC DNA]</scope>
    <source>
        <strain evidence="6 7">M1</strain>
    </source>
</reference>
<comment type="caution">
    <text evidence="6">The sequence shown here is derived from an EMBL/GenBank/DDBJ whole genome shotgun (WGS) entry which is preliminary data.</text>
</comment>
<dbReference type="Pfam" id="PF09851">
    <property type="entry name" value="SHOCT"/>
    <property type="match status" value="1"/>
</dbReference>
<dbReference type="Pfam" id="PF12484">
    <property type="entry name" value="PPE-SVP"/>
    <property type="match status" value="1"/>
</dbReference>
<name>A0ABS5RKL4_9MYCO</name>
<feature type="domain" description="PPE" evidence="3">
    <location>
        <begin position="2"/>
        <end position="164"/>
    </location>
</feature>
<evidence type="ECO:0000313" key="7">
    <source>
        <dbReference type="Proteomes" id="UP001519535"/>
    </source>
</evidence>
<feature type="region of interest" description="Disordered" evidence="2">
    <location>
        <begin position="392"/>
        <end position="412"/>
    </location>
</feature>
<feature type="domain" description="PPE family C-terminal" evidence="5">
    <location>
        <begin position="295"/>
        <end position="361"/>
    </location>
</feature>
<evidence type="ECO:0000259" key="4">
    <source>
        <dbReference type="Pfam" id="PF09851"/>
    </source>
</evidence>
<dbReference type="PANTHER" id="PTHR46766">
    <property type="entry name" value="GLUTAMINE-RICH PROTEIN 2"/>
    <property type="match status" value="1"/>
</dbReference>
<accession>A0ABS5RKL4</accession>
<sequence length="445" mass="44455">MDFAALPPEVNSGRMYAGAGSGPMLAAAASWDALAVELHTVGLAYESVIAELNNGWLGPSAALMAAAAAPYAEWMRATSAQAEQTAMQAKAAVAAYESAFAMTVPPPAVATNRSQLTSLLASNFLGQNTLAIAATEAQYAQMWAQDAAAMYGYASASASASRLTPFTQPPQTTNQAGSANRAAAVGQAGAAAAGSNGESVMSALTQALQGLTMPGVGETSGLFSAAGSAAALSPAMLASLTGLGVDLFGTFVIDSAGTFGFDVIGTFGIDMIGVGEIGSELLPAVGLINSTTPVAAGLGEAASLGRLSVPPAWATAVPTVIQQVNTALPTAGAAAVPAVAAGETAIPFAEMATAGVAGRATAGIGRGVGRGSASRPAAAACKQPAVAKVVLRSDEEKEPPAPSHRPLNGPITRISGELRELADLRDAGILTDEEFTQEKRRLLGR</sequence>
<dbReference type="InterPro" id="IPR000030">
    <property type="entry name" value="PPE_dom"/>
</dbReference>
<evidence type="ECO:0000259" key="5">
    <source>
        <dbReference type="Pfam" id="PF12484"/>
    </source>
</evidence>
<organism evidence="6 7">
    <name type="scientific">Mycolicibacter acidiphilus</name>
    <dbReference type="NCBI Taxonomy" id="2835306"/>
    <lineage>
        <taxon>Bacteria</taxon>
        <taxon>Bacillati</taxon>
        <taxon>Actinomycetota</taxon>
        <taxon>Actinomycetes</taxon>
        <taxon>Mycobacteriales</taxon>
        <taxon>Mycobacteriaceae</taxon>
        <taxon>Mycolicibacter</taxon>
    </lineage>
</organism>
<gene>
    <name evidence="6" type="ORF">KIH27_14710</name>
</gene>
<dbReference type="Gene3D" id="1.20.1260.20">
    <property type="entry name" value="PPE superfamily"/>
    <property type="match status" value="1"/>
</dbReference>
<dbReference type="SUPFAM" id="SSF140459">
    <property type="entry name" value="PE/PPE dimer-like"/>
    <property type="match status" value="1"/>
</dbReference>
<proteinExistence type="inferred from homology"/>
<protein>
    <submittedName>
        <fullName evidence="6">PPE domain-containing protein</fullName>
    </submittedName>
</protein>
<feature type="domain" description="SHOCT" evidence="4">
    <location>
        <begin position="417"/>
        <end position="443"/>
    </location>
</feature>
<evidence type="ECO:0000256" key="1">
    <source>
        <dbReference type="ARBA" id="ARBA00010652"/>
    </source>
</evidence>
<dbReference type="InterPro" id="IPR018649">
    <property type="entry name" value="SHOCT"/>
</dbReference>
<evidence type="ECO:0000259" key="3">
    <source>
        <dbReference type="Pfam" id="PF00823"/>
    </source>
</evidence>
<dbReference type="EMBL" id="JAHCLR010000031">
    <property type="protein sequence ID" value="MBS9534841.1"/>
    <property type="molecule type" value="Genomic_DNA"/>
</dbReference>
<comment type="similarity">
    <text evidence="1">Belongs to the mycobacterial PPE family.</text>
</comment>
<dbReference type="Proteomes" id="UP001519535">
    <property type="component" value="Unassembled WGS sequence"/>
</dbReference>
<dbReference type="RefSeq" id="WP_214093710.1">
    <property type="nucleotide sequence ID" value="NZ_JAHCLR010000031.1"/>
</dbReference>
<dbReference type="PANTHER" id="PTHR46766:SF1">
    <property type="entry name" value="GLUTAMINE-RICH PROTEIN 2"/>
    <property type="match status" value="1"/>
</dbReference>